<feature type="transmembrane region" description="Helical" evidence="1">
    <location>
        <begin position="276"/>
        <end position="299"/>
    </location>
</feature>
<proteinExistence type="predicted"/>
<gene>
    <name evidence="2" type="ORF">Poly21_11210</name>
</gene>
<comment type="caution">
    <text evidence="2">The sequence shown here is derived from an EMBL/GenBank/DDBJ whole genome shotgun (WGS) entry which is preliminary data.</text>
</comment>
<evidence type="ECO:0008006" key="4">
    <source>
        <dbReference type="Google" id="ProtNLM"/>
    </source>
</evidence>
<keyword evidence="1" id="KW-1133">Transmembrane helix</keyword>
<evidence type="ECO:0000313" key="2">
    <source>
        <dbReference type="EMBL" id="TWU18950.1"/>
    </source>
</evidence>
<dbReference type="AlphaFoldDB" id="A0A5C6C326"/>
<name>A0A5C6C326_9BACT</name>
<sequence length="308" mass="33745">MVRTGLLPTVATIADSESTMMKPSRSLVDERGPWPFITQRVFGDSDGSTHIWSSRHHRKGLLVGVAVGAEGFASTLCRCLWSPRKLNWWIGTIFATGSMLFTLASLLVLSPTVARAFALDAREINIIYFVGSIAFTTAAYLQLFQAANVIPPNVHLSSSTARRKLFGWRPGDIGWMSSALQFIGTILFNFNTFDALVPGLSWIEQDFVIWLPDFAGSILFLSSGYLAFIETCHQLWAWKPDNISWWVVLINLAGCVGFMVSAVLSIVLPGSPHPEIASIATAFTLQGAICFLTGSLLMLPEMAVHSES</sequence>
<feature type="transmembrane region" description="Helical" evidence="1">
    <location>
        <begin position="88"/>
        <end position="114"/>
    </location>
</feature>
<dbReference type="EMBL" id="SJPU01000001">
    <property type="protein sequence ID" value="TWU18950.1"/>
    <property type="molecule type" value="Genomic_DNA"/>
</dbReference>
<organism evidence="2 3">
    <name type="scientific">Allorhodopirellula heiligendammensis</name>
    <dbReference type="NCBI Taxonomy" id="2714739"/>
    <lineage>
        <taxon>Bacteria</taxon>
        <taxon>Pseudomonadati</taxon>
        <taxon>Planctomycetota</taxon>
        <taxon>Planctomycetia</taxon>
        <taxon>Pirellulales</taxon>
        <taxon>Pirellulaceae</taxon>
        <taxon>Allorhodopirellula</taxon>
    </lineage>
</organism>
<feature type="transmembrane region" description="Helical" evidence="1">
    <location>
        <begin position="210"/>
        <end position="231"/>
    </location>
</feature>
<feature type="transmembrane region" description="Helical" evidence="1">
    <location>
        <begin position="171"/>
        <end position="190"/>
    </location>
</feature>
<feature type="transmembrane region" description="Helical" evidence="1">
    <location>
        <begin position="126"/>
        <end position="150"/>
    </location>
</feature>
<dbReference type="Proteomes" id="UP000319908">
    <property type="component" value="Unassembled WGS sequence"/>
</dbReference>
<feature type="transmembrane region" description="Helical" evidence="1">
    <location>
        <begin position="243"/>
        <end position="270"/>
    </location>
</feature>
<protein>
    <recommendedName>
        <fullName evidence="4">YrhK domain-containing protein</fullName>
    </recommendedName>
</protein>
<accession>A0A5C6C326</accession>
<keyword evidence="1" id="KW-0812">Transmembrane</keyword>
<evidence type="ECO:0000313" key="3">
    <source>
        <dbReference type="Proteomes" id="UP000319908"/>
    </source>
</evidence>
<keyword evidence="1" id="KW-0472">Membrane</keyword>
<evidence type="ECO:0000256" key="1">
    <source>
        <dbReference type="SAM" id="Phobius"/>
    </source>
</evidence>
<reference evidence="2 3" key="1">
    <citation type="journal article" date="2020" name="Antonie Van Leeuwenhoek">
        <title>Rhodopirellula heiligendammensis sp. nov., Rhodopirellula pilleata sp. nov., and Rhodopirellula solitaria sp. nov. isolated from natural or artificial marine surfaces in Northern Germany and California, USA, and emended description of the genus Rhodopirellula.</title>
        <authorList>
            <person name="Kallscheuer N."/>
            <person name="Wiegand S."/>
            <person name="Jogler M."/>
            <person name="Boedeker C."/>
            <person name="Peeters S.H."/>
            <person name="Rast P."/>
            <person name="Heuer A."/>
            <person name="Jetten M.S.M."/>
            <person name="Rohde M."/>
            <person name="Jogler C."/>
        </authorList>
    </citation>
    <scope>NUCLEOTIDE SEQUENCE [LARGE SCALE GENOMIC DNA]</scope>
    <source>
        <strain evidence="2 3">Poly21</strain>
    </source>
</reference>
<keyword evidence="3" id="KW-1185">Reference proteome</keyword>